<keyword evidence="4" id="KW-1185">Reference proteome</keyword>
<evidence type="ECO:0000256" key="2">
    <source>
        <dbReference type="SAM" id="Phobius"/>
    </source>
</evidence>
<feature type="transmembrane region" description="Helical" evidence="2">
    <location>
        <begin position="12"/>
        <end position="37"/>
    </location>
</feature>
<gene>
    <name evidence="3" type="ORF">GWI33_021803</name>
</gene>
<feature type="transmembrane region" description="Helical" evidence="2">
    <location>
        <begin position="87"/>
        <end position="115"/>
    </location>
</feature>
<keyword evidence="2" id="KW-1133">Transmembrane helix</keyword>
<sequence length="326" mass="37066">MEIDIVPNNIIKILLIAAAAIGLVEGLAWSILSFIAICYYGRAFMPSKNATYSQTHIDRTMYDFYLNHRYESTLEDIMKEYTYPLTATPFCVCMIISLTINIILVICSCVILWILYYKKQIYIKHTIGSWAVTMATNITFDLILLLLLSINYSSIKKFQASHASGPSASDSVVLAATGVVITLAARGFILWVVNAIIAGLMGKLWHSYHRRIPFFNYERFDNTSVSNLPWMEEPYQYCNSTVSIDRMDNESSSPPYAKLKPLDLQRSPNNQMTRALNMDVIQTNNNRKLAPKPPNRYQNTRPIKPALQYGEDPIDIPPPFIPPPDY</sequence>
<keyword evidence="2" id="KW-0812">Transmembrane</keyword>
<evidence type="ECO:0000313" key="4">
    <source>
        <dbReference type="Proteomes" id="UP000625711"/>
    </source>
</evidence>
<evidence type="ECO:0000256" key="1">
    <source>
        <dbReference type="SAM" id="MobiDB-lite"/>
    </source>
</evidence>
<protein>
    <submittedName>
        <fullName evidence="3">Uncharacterized protein</fullName>
    </submittedName>
</protein>
<feature type="compositionally biased region" description="Pro residues" evidence="1">
    <location>
        <begin position="315"/>
        <end position="326"/>
    </location>
</feature>
<proteinExistence type="predicted"/>
<dbReference type="EMBL" id="JAACXV010000073">
    <property type="protein sequence ID" value="KAF7284611.1"/>
    <property type="molecule type" value="Genomic_DNA"/>
</dbReference>
<keyword evidence="2" id="KW-0472">Membrane</keyword>
<dbReference type="AlphaFoldDB" id="A0A834MJE2"/>
<name>A0A834MJE2_RHYFE</name>
<comment type="caution">
    <text evidence="3">The sequence shown here is derived from an EMBL/GenBank/DDBJ whole genome shotgun (WGS) entry which is preliminary data.</text>
</comment>
<accession>A0A834MJE2</accession>
<dbReference type="Proteomes" id="UP000625711">
    <property type="component" value="Unassembled WGS sequence"/>
</dbReference>
<feature type="transmembrane region" description="Helical" evidence="2">
    <location>
        <begin position="172"/>
        <end position="201"/>
    </location>
</feature>
<feature type="transmembrane region" description="Helical" evidence="2">
    <location>
        <begin position="127"/>
        <end position="152"/>
    </location>
</feature>
<dbReference type="OrthoDB" id="10264154at2759"/>
<feature type="region of interest" description="Disordered" evidence="1">
    <location>
        <begin position="284"/>
        <end position="326"/>
    </location>
</feature>
<organism evidence="3 4">
    <name type="scientific">Rhynchophorus ferrugineus</name>
    <name type="common">Red palm weevil</name>
    <name type="synonym">Curculio ferrugineus</name>
    <dbReference type="NCBI Taxonomy" id="354439"/>
    <lineage>
        <taxon>Eukaryota</taxon>
        <taxon>Metazoa</taxon>
        <taxon>Ecdysozoa</taxon>
        <taxon>Arthropoda</taxon>
        <taxon>Hexapoda</taxon>
        <taxon>Insecta</taxon>
        <taxon>Pterygota</taxon>
        <taxon>Neoptera</taxon>
        <taxon>Endopterygota</taxon>
        <taxon>Coleoptera</taxon>
        <taxon>Polyphaga</taxon>
        <taxon>Cucujiformia</taxon>
        <taxon>Curculionidae</taxon>
        <taxon>Dryophthorinae</taxon>
        <taxon>Rhynchophorus</taxon>
    </lineage>
</organism>
<evidence type="ECO:0000313" key="3">
    <source>
        <dbReference type="EMBL" id="KAF7284611.1"/>
    </source>
</evidence>
<reference evidence="3" key="1">
    <citation type="submission" date="2020-08" db="EMBL/GenBank/DDBJ databases">
        <title>Genome sequencing and assembly of the red palm weevil Rhynchophorus ferrugineus.</title>
        <authorList>
            <person name="Dias G.B."/>
            <person name="Bergman C.M."/>
            <person name="Manee M."/>
        </authorList>
    </citation>
    <scope>NUCLEOTIDE SEQUENCE</scope>
    <source>
        <strain evidence="3">AA-2017</strain>
        <tissue evidence="3">Whole larva</tissue>
    </source>
</reference>